<dbReference type="EMBL" id="FQZB01000010">
    <property type="protein sequence ID" value="SHJ73677.1"/>
    <property type="molecule type" value="Genomic_DNA"/>
</dbReference>
<keyword evidence="2" id="KW-1185">Reference proteome</keyword>
<dbReference type="RefSeq" id="WP_072987912.1">
    <property type="nucleotide sequence ID" value="NZ_FQZB01000010.1"/>
</dbReference>
<reference evidence="1 2" key="1">
    <citation type="submission" date="2016-11" db="EMBL/GenBank/DDBJ databases">
        <authorList>
            <person name="Jaros S."/>
            <person name="Januszkiewicz K."/>
            <person name="Wedrychowicz H."/>
        </authorList>
    </citation>
    <scope>NUCLEOTIDE SEQUENCE [LARGE SCALE GENOMIC DNA]</scope>
    <source>
        <strain evidence="1 2">DSM 21758</strain>
    </source>
</reference>
<dbReference type="AlphaFoldDB" id="A0A1M6LR61"/>
<organism evidence="1 2">
    <name type="scientific">Clostridium cavendishii DSM 21758</name>
    <dbReference type="NCBI Taxonomy" id="1121302"/>
    <lineage>
        <taxon>Bacteria</taxon>
        <taxon>Bacillati</taxon>
        <taxon>Bacillota</taxon>
        <taxon>Clostridia</taxon>
        <taxon>Eubacteriales</taxon>
        <taxon>Clostridiaceae</taxon>
        <taxon>Clostridium</taxon>
    </lineage>
</organism>
<evidence type="ECO:0000313" key="1">
    <source>
        <dbReference type="EMBL" id="SHJ73677.1"/>
    </source>
</evidence>
<accession>A0A1M6LR61</accession>
<evidence type="ECO:0000313" key="2">
    <source>
        <dbReference type="Proteomes" id="UP000184310"/>
    </source>
</evidence>
<sequence length="63" mass="7379">MKNKEIEVSFIYGNEDFEKIIKEIVIRKLNIYKNELIKEKGISYIREESSETPIIINSGSESK</sequence>
<name>A0A1M6LR61_9CLOT</name>
<proteinExistence type="predicted"/>
<gene>
    <name evidence="1" type="ORF">SAMN02745163_02464</name>
</gene>
<dbReference type="Proteomes" id="UP000184310">
    <property type="component" value="Unassembled WGS sequence"/>
</dbReference>
<dbReference type="STRING" id="1121302.SAMN02745163_02464"/>
<protein>
    <submittedName>
        <fullName evidence="1">Uncharacterized protein</fullName>
    </submittedName>
</protein>